<organism evidence="2 3">
    <name type="scientific">Circinella minor</name>
    <dbReference type="NCBI Taxonomy" id="1195481"/>
    <lineage>
        <taxon>Eukaryota</taxon>
        <taxon>Fungi</taxon>
        <taxon>Fungi incertae sedis</taxon>
        <taxon>Mucoromycota</taxon>
        <taxon>Mucoromycotina</taxon>
        <taxon>Mucoromycetes</taxon>
        <taxon>Mucorales</taxon>
        <taxon>Lichtheimiaceae</taxon>
        <taxon>Circinella</taxon>
    </lineage>
</organism>
<dbReference type="AlphaFoldDB" id="A0A8H7V6X0"/>
<dbReference type="Proteomes" id="UP000646827">
    <property type="component" value="Unassembled WGS sequence"/>
</dbReference>
<dbReference type="EMBL" id="JAEPRB010001106">
    <property type="protein sequence ID" value="KAG2207772.1"/>
    <property type="molecule type" value="Genomic_DNA"/>
</dbReference>
<keyword evidence="3" id="KW-1185">Reference proteome</keyword>
<feature type="region of interest" description="Disordered" evidence="1">
    <location>
        <begin position="203"/>
        <end position="244"/>
    </location>
</feature>
<protein>
    <submittedName>
        <fullName evidence="2">Uncharacterized protein</fullName>
    </submittedName>
</protein>
<gene>
    <name evidence="2" type="ORF">INT45_006807</name>
</gene>
<evidence type="ECO:0000313" key="2">
    <source>
        <dbReference type="EMBL" id="KAG2207772.1"/>
    </source>
</evidence>
<reference evidence="2 3" key="1">
    <citation type="submission" date="2020-12" db="EMBL/GenBank/DDBJ databases">
        <title>Metabolic potential, ecology and presence of endohyphal bacteria is reflected in genomic diversity of Mucoromycotina.</title>
        <authorList>
            <person name="Muszewska A."/>
            <person name="Okrasinska A."/>
            <person name="Steczkiewicz K."/>
            <person name="Drgas O."/>
            <person name="Orlowska M."/>
            <person name="Perlinska-Lenart U."/>
            <person name="Aleksandrzak-Piekarczyk T."/>
            <person name="Szatraj K."/>
            <person name="Zielenkiewicz U."/>
            <person name="Pilsyk S."/>
            <person name="Malc E."/>
            <person name="Mieczkowski P."/>
            <person name="Kruszewska J.S."/>
            <person name="Biernat P."/>
            <person name="Pawlowska J."/>
        </authorList>
    </citation>
    <scope>NUCLEOTIDE SEQUENCE [LARGE SCALE GENOMIC DNA]</scope>
    <source>
        <strain evidence="2 3">CBS 142.35</strain>
    </source>
</reference>
<comment type="caution">
    <text evidence="2">The sequence shown here is derived from an EMBL/GenBank/DDBJ whole genome shotgun (WGS) entry which is preliminary data.</text>
</comment>
<accession>A0A8H7V6X0</accession>
<name>A0A8H7V6X0_9FUNG</name>
<evidence type="ECO:0000313" key="3">
    <source>
        <dbReference type="Proteomes" id="UP000646827"/>
    </source>
</evidence>
<feature type="compositionally biased region" description="Low complexity" evidence="1">
    <location>
        <begin position="204"/>
        <end position="233"/>
    </location>
</feature>
<sequence>MSDLQEWKIYCKPPALHPITNNVIPKLPSQGKPDIIKHFINNPRNIGCPDDAQVYEMLRAEAIRHKHALLRAKEQIPSHLPKTWNYMDRMAKSTEISLFEYKVYRMFRLSMHLCKDHWVANFLLRKAATIREVRDAPSGTSSLVTRTMYKHRHNVRHEWRYRPSCWFTWTIFELPVNDISNINITQNTSGESSAAYALFSVFSQPQQPQQQQQQPQQQPQQPQQQQQQQQQPPTLRLQPHPTSP</sequence>
<proteinExistence type="predicted"/>
<evidence type="ECO:0000256" key="1">
    <source>
        <dbReference type="SAM" id="MobiDB-lite"/>
    </source>
</evidence>